<dbReference type="NCBIfam" id="NF006597">
    <property type="entry name" value="PRK09134.1"/>
    <property type="match status" value="1"/>
</dbReference>
<name>A0A1H6GZ49_MAGFU</name>
<dbReference type="GO" id="GO:0016491">
    <property type="term" value="F:oxidoreductase activity"/>
    <property type="evidence" value="ECO:0007669"/>
    <property type="project" value="UniProtKB-KW"/>
</dbReference>
<dbReference type="InterPro" id="IPR002347">
    <property type="entry name" value="SDR_fam"/>
</dbReference>
<protein>
    <submittedName>
        <fullName evidence="3">NAD(P)-dependent dehydrogenase, short-chain alcohol dehydrogenase family</fullName>
    </submittedName>
</protein>
<evidence type="ECO:0000256" key="2">
    <source>
        <dbReference type="ARBA" id="ARBA00023002"/>
    </source>
</evidence>
<proteinExistence type="inferred from homology"/>
<dbReference type="SUPFAM" id="SSF51735">
    <property type="entry name" value="NAD(P)-binding Rossmann-fold domains"/>
    <property type="match status" value="1"/>
</dbReference>
<dbReference type="Pfam" id="PF13561">
    <property type="entry name" value="adh_short_C2"/>
    <property type="match status" value="1"/>
</dbReference>
<evidence type="ECO:0000256" key="1">
    <source>
        <dbReference type="ARBA" id="ARBA00006484"/>
    </source>
</evidence>
<sequence>MDCPDPTRSPGVSAMTTDSFSPALPRVALVTGAARRIGRAIAFDLARAGFAVAVHHARSGPEAEAVVAAITAQGGRAVAVAADLARESEVATLIDHVAARLGPVGVLVNNASTFERDEALDATRESWDLHMEVNLRAPFVLTQSLAHHLPPMAEAVVVNLIDQRVWNLTPHFTTYTLSKAGLWTLTQTLALALAPRIRVVAIGPGPALPSVRQSAEAFAAQASSLPLHRGTGPDEICAALRFLLSTPSITGQMIALDGGQHLGWGVGGDSFEE</sequence>
<gene>
    <name evidence="3" type="ORF">SAMN04244559_00461</name>
</gene>
<dbReference type="AlphaFoldDB" id="A0A1H6GZ49"/>
<dbReference type="Proteomes" id="UP000182983">
    <property type="component" value="Unassembled WGS sequence"/>
</dbReference>
<dbReference type="Gene3D" id="3.40.50.720">
    <property type="entry name" value="NAD(P)-binding Rossmann-like Domain"/>
    <property type="match status" value="1"/>
</dbReference>
<dbReference type="InterPro" id="IPR036291">
    <property type="entry name" value="NAD(P)-bd_dom_sf"/>
</dbReference>
<keyword evidence="2" id="KW-0560">Oxidoreductase</keyword>
<evidence type="ECO:0000313" key="4">
    <source>
        <dbReference type="Proteomes" id="UP000182983"/>
    </source>
</evidence>
<evidence type="ECO:0000313" key="3">
    <source>
        <dbReference type="EMBL" id="SEH27144.1"/>
    </source>
</evidence>
<dbReference type="PANTHER" id="PTHR43639:SF1">
    <property type="entry name" value="SHORT-CHAIN DEHYDROGENASE_REDUCTASE FAMILY PROTEIN"/>
    <property type="match status" value="1"/>
</dbReference>
<dbReference type="EMBL" id="FNWO01000002">
    <property type="protein sequence ID" value="SEH27144.1"/>
    <property type="molecule type" value="Genomic_DNA"/>
</dbReference>
<dbReference type="PRINTS" id="PR00081">
    <property type="entry name" value="GDHRDH"/>
</dbReference>
<organism evidence="3 4">
    <name type="scientific">Magnetospirillum fulvum</name>
    <name type="common">Rhodospirillum fulvum</name>
    <dbReference type="NCBI Taxonomy" id="1082"/>
    <lineage>
        <taxon>Bacteria</taxon>
        <taxon>Pseudomonadati</taxon>
        <taxon>Pseudomonadota</taxon>
        <taxon>Alphaproteobacteria</taxon>
        <taxon>Rhodospirillales</taxon>
        <taxon>Rhodospirillaceae</taxon>
        <taxon>Magnetospirillum</taxon>
    </lineage>
</organism>
<dbReference type="PANTHER" id="PTHR43639">
    <property type="entry name" value="OXIDOREDUCTASE, SHORT-CHAIN DEHYDROGENASE/REDUCTASE FAMILY (AFU_ORTHOLOGUE AFUA_5G02870)"/>
    <property type="match status" value="1"/>
</dbReference>
<keyword evidence="4" id="KW-1185">Reference proteome</keyword>
<accession>A0A1H6GZ49</accession>
<comment type="similarity">
    <text evidence="1">Belongs to the short-chain dehydrogenases/reductases (SDR) family.</text>
</comment>
<reference evidence="4" key="1">
    <citation type="submission" date="2016-10" db="EMBL/GenBank/DDBJ databases">
        <authorList>
            <person name="Varghese N."/>
            <person name="Submissions S."/>
        </authorList>
    </citation>
    <scope>NUCLEOTIDE SEQUENCE [LARGE SCALE GENOMIC DNA]</scope>
    <source>
        <strain evidence="4">DSM 13234</strain>
    </source>
</reference>